<accession>A0A7R9NZX5</accession>
<dbReference type="GO" id="GO:0043137">
    <property type="term" value="P:DNA replication, removal of RNA primer"/>
    <property type="evidence" value="ECO:0007669"/>
    <property type="project" value="TreeGrafter"/>
</dbReference>
<keyword evidence="2" id="KW-0175">Coiled coil</keyword>
<reference evidence="4" key="1">
    <citation type="submission" date="2020-11" db="EMBL/GenBank/DDBJ databases">
        <authorList>
            <person name="Tran Van P."/>
        </authorList>
    </citation>
    <scope>NUCLEOTIDE SEQUENCE</scope>
</reference>
<feature type="domain" description="RNase H type-1" evidence="3">
    <location>
        <begin position="313"/>
        <end position="461"/>
    </location>
</feature>
<dbReference type="InterPro" id="IPR036397">
    <property type="entry name" value="RNaseH_sf"/>
</dbReference>
<name>A0A7R9NZX5_9NEOP</name>
<dbReference type="PROSITE" id="PS50879">
    <property type="entry name" value="RNASE_H_1"/>
    <property type="match status" value="1"/>
</dbReference>
<dbReference type="InterPro" id="IPR002156">
    <property type="entry name" value="RNaseH_domain"/>
</dbReference>
<dbReference type="Pfam" id="PF00075">
    <property type="entry name" value="RNase_H"/>
    <property type="match status" value="1"/>
</dbReference>
<comment type="similarity">
    <text evidence="1">Belongs to the RNase H family.</text>
</comment>
<evidence type="ECO:0000313" key="4">
    <source>
        <dbReference type="EMBL" id="CAD7462552.1"/>
    </source>
</evidence>
<dbReference type="PANTHER" id="PTHR10642">
    <property type="entry name" value="RIBONUCLEASE H1"/>
    <property type="match status" value="1"/>
</dbReference>
<dbReference type="InterPro" id="IPR012337">
    <property type="entry name" value="RNaseH-like_sf"/>
</dbReference>
<dbReference type="AlphaFoldDB" id="A0A7R9NZX5"/>
<organism evidence="4">
    <name type="scientific">Timema tahoe</name>
    <dbReference type="NCBI Taxonomy" id="61484"/>
    <lineage>
        <taxon>Eukaryota</taxon>
        <taxon>Metazoa</taxon>
        <taxon>Ecdysozoa</taxon>
        <taxon>Arthropoda</taxon>
        <taxon>Hexapoda</taxon>
        <taxon>Insecta</taxon>
        <taxon>Pterygota</taxon>
        <taxon>Neoptera</taxon>
        <taxon>Polyneoptera</taxon>
        <taxon>Phasmatodea</taxon>
        <taxon>Timematodea</taxon>
        <taxon>Timematoidea</taxon>
        <taxon>Timematidae</taxon>
        <taxon>Timema</taxon>
    </lineage>
</organism>
<gene>
    <name evidence="4" type="ORF">TTEB3V08_LOCUS10443</name>
</gene>
<evidence type="ECO:0000256" key="2">
    <source>
        <dbReference type="SAM" id="Coils"/>
    </source>
</evidence>
<evidence type="ECO:0000259" key="3">
    <source>
        <dbReference type="PROSITE" id="PS50879"/>
    </source>
</evidence>
<dbReference type="SUPFAM" id="SSF53098">
    <property type="entry name" value="Ribonuclease H-like"/>
    <property type="match status" value="1"/>
</dbReference>
<dbReference type="GO" id="GO:0003676">
    <property type="term" value="F:nucleic acid binding"/>
    <property type="evidence" value="ECO:0007669"/>
    <property type="project" value="InterPro"/>
</dbReference>
<proteinExistence type="inferred from homology"/>
<dbReference type="CDD" id="cd09280">
    <property type="entry name" value="RNase_HI_eukaryote_like"/>
    <property type="match status" value="1"/>
</dbReference>
<dbReference type="EMBL" id="OE006254">
    <property type="protein sequence ID" value="CAD7462552.1"/>
    <property type="molecule type" value="Genomic_DNA"/>
</dbReference>
<dbReference type="Gene3D" id="1.20.58.70">
    <property type="match status" value="2"/>
</dbReference>
<evidence type="ECO:0000256" key="1">
    <source>
        <dbReference type="ARBA" id="ARBA00005300"/>
    </source>
</evidence>
<dbReference type="InterPro" id="IPR050092">
    <property type="entry name" value="RNase_H"/>
</dbReference>
<dbReference type="PANTHER" id="PTHR10642:SF31">
    <property type="entry name" value="RIBONUCLEASE H1"/>
    <property type="match status" value="1"/>
</dbReference>
<sequence>MVEWVKCGRTPLSETKEEDFPYVHPPWWRSWLTRSFRVELDCRGQGDREATKFVEEFSVTKPPATSFSAVPSGAFLSLHGSKSCTGLGLAAKTDGGGWLSVPPSMSLGITAPSHAPVASLPGDNTVEDIFSLEQKALTLETLFKDTARKLASEIKSVKKSCKDLRKGVNEAGTDSMKLRENLSQKLAAFETDYKTFESTLWRDLIEVKEMVSQLNGAVGKVERLSARDKIASMVKPMTPGAVLMANKRSFSTSTATSSKGSDTVSVNESYKRLLSEDDDIICLAESAHKSVKTEPAETSVTDSPVSLQFQLDQQGFVQVYTDGACEKNGFAGAKAGIGVWFGMNHPLNTSEPVRGRATNNTAEIQAAILAIELAKSAGVKKLCINTDSQFLINSITKWIRKWRRNNWKLTDGGPVKNKEDFVTLDAAMKSVVVKWLPKLHSGQVIRTGVKTALLLSVQCHTREDCKCDKNLQPVQIPGLDKVSHEALIRQACAGTLETSSQLITFTTTAILDTAHKYRDSMNRLMNLLEESMDPNVSEHYKSSLNDRIVEVRVESAELRNCLLVSSVGRYRLQCPLDATAILPRTSTLLSSFMSSISSTWSHSDPGHPLSSHPSCPQSPPILHALNLLHSSLGLTQAQDIHSPLILHVLNLFHSSLGLAQAQDIHSPLILHVLNLLHSSLGLAQTQEIHSPLIHHVLNLLHSSLGLAQTQDIHSPLILHVLNLLHSSLGLAQTQDIHSPLIHHILNLLHSSLGLAQTQDIHSPLILHVLNLLHLVLLRPKTFTLLSSFMSSISSTWSRSDPRHSLSSHPSCPQSPPLFHSVCQCSESLFEMSGFMDHVTKLATASAEIAYLAGAEYVSTSMCERINSANKEVSVYVSTSMCERINSANKEVIVYVSASMCERINLANKELQIEMDKTKKLEEQLLKVQAEFVQKMCNEEK</sequence>
<feature type="coiled-coil region" evidence="2">
    <location>
        <begin position="900"/>
        <end position="930"/>
    </location>
</feature>
<protein>
    <recommendedName>
        <fullName evidence="3">RNase H type-1 domain-containing protein</fullName>
    </recommendedName>
</protein>
<dbReference type="GO" id="GO:0004523">
    <property type="term" value="F:RNA-DNA hybrid ribonuclease activity"/>
    <property type="evidence" value="ECO:0007669"/>
    <property type="project" value="InterPro"/>
</dbReference>
<dbReference type="Gene3D" id="3.30.420.10">
    <property type="entry name" value="Ribonuclease H-like superfamily/Ribonuclease H"/>
    <property type="match status" value="1"/>
</dbReference>